<protein>
    <recommendedName>
        <fullName evidence="5">DUF4232 domain-containing protein</fullName>
    </recommendedName>
</protein>
<sequence>MRPVVLTALATTLVGVLLTGSPAGAAESPGGAARVGAASVARDEPCDLSLVRKETQKPTPVPGHPNQREAKHTLTVTNNSPDECVYTVGDTLQIPPTVTLVFAGVVGDGGRVQSPGGWNGTTQTTIAQDQPIDAGASHVWTVTYRYQLAR</sequence>
<reference evidence="3" key="1">
    <citation type="submission" date="2020-11" db="EMBL/GenBank/DDBJ databases">
        <title>Sequencing the genomes of 1000 actinobacteria strains.</title>
        <authorList>
            <person name="Klenk H.-P."/>
        </authorList>
    </citation>
    <scope>NUCLEOTIDE SEQUENCE</scope>
    <source>
        <strain evidence="3">DSM 45356</strain>
    </source>
</reference>
<evidence type="ECO:0000256" key="2">
    <source>
        <dbReference type="SAM" id="SignalP"/>
    </source>
</evidence>
<proteinExistence type="predicted"/>
<keyword evidence="4" id="KW-1185">Reference proteome</keyword>
<accession>A0A8J7GYG6</accession>
<feature type="chain" id="PRO_5035170109" description="DUF4232 domain-containing protein" evidence="2">
    <location>
        <begin position="26"/>
        <end position="150"/>
    </location>
</feature>
<evidence type="ECO:0000313" key="4">
    <source>
        <dbReference type="Proteomes" id="UP000622552"/>
    </source>
</evidence>
<feature type="signal peptide" evidence="2">
    <location>
        <begin position="1"/>
        <end position="25"/>
    </location>
</feature>
<keyword evidence="2" id="KW-0732">Signal</keyword>
<dbReference type="Proteomes" id="UP000622552">
    <property type="component" value="Unassembled WGS sequence"/>
</dbReference>
<evidence type="ECO:0000256" key="1">
    <source>
        <dbReference type="SAM" id="MobiDB-lite"/>
    </source>
</evidence>
<dbReference type="RefSeq" id="WP_197007072.1">
    <property type="nucleotide sequence ID" value="NZ_BONS01000005.1"/>
</dbReference>
<dbReference type="EMBL" id="JADOUF010000001">
    <property type="protein sequence ID" value="MBG6140536.1"/>
    <property type="molecule type" value="Genomic_DNA"/>
</dbReference>
<organism evidence="3 4">
    <name type="scientific">Longispora fulva</name>
    <dbReference type="NCBI Taxonomy" id="619741"/>
    <lineage>
        <taxon>Bacteria</taxon>
        <taxon>Bacillati</taxon>
        <taxon>Actinomycetota</taxon>
        <taxon>Actinomycetes</taxon>
        <taxon>Micromonosporales</taxon>
        <taxon>Micromonosporaceae</taxon>
        <taxon>Longispora</taxon>
    </lineage>
</organism>
<evidence type="ECO:0008006" key="5">
    <source>
        <dbReference type="Google" id="ProtNLM"/>
    </source>
</evidence>
<feature type="region of interest" description="Disordered" evidence="1">
    <location>
        <begin position="50"/>
        <end position="72"/>
    </location>
</feature>
<dbReference type="AlphaFoldDB" id="A0A8J7GYG6"/>
<name>A0A8J7GYG6_9ACTN</name>
<comment type="caution">
    <text evidence="3">The sequence shown here is derived from an EMBL/GenBank/DDBJ whole genome shotgun (WGS) entry which is preliminary data.</text>
</comment>
<gene>
    <name evidence="3" type="ORF">IW245_006730</name>
</gene>
<evidence type="ECO:0000313" key="3">
    <source>
        <dbReference type="EMBL" id="MBG6140536.1"/>
    </source>
</evidence>